<sequence length="97" mass="10949">MIEEALGAPLRIRILLALEKWGEINVTELAHILGTNYSKLAAHLEALRQYGLVEDKRIGRARLVKLREADVVISLVRALRVADERLKQLGKTETSTY</sequence>
<dbReference type="InterPro" id="IPR001845">
    <property type="entry name" value="HTH_ArsR_DNA-bd_dom"/>
</dbReference>
<dbReference type="SMART" id="SM00418">
    <property type="entry name" value="HTH_ARSR"/>
    <property type="match status" value="1"/>
</dbReference>
<feature type="domain" description="HTH arsR-type" evidence="1">
    <location>
        <begin position="1"/>
        <end position="86"/>
    </location>
</feature>
<name>A0A371R1J5_9CREN</name>
<dbReference type="Gene3D" id="1.10.10.10">
    <property type="entry name" value="Winged helix-like DNA-binding domain superfamily/Winged helix DNA-binding domain"/>
    <property type="match status" value="1"/>
</dbReference>
<dbReference type="PANTHER" id="PTHR38600:SF1">
    <property type="entry name" value="TRANSCRIPTIONAL REGULATORY PROTEIN"/>
    <property type="match status" value="1"/>
</dbReference>
<evidence type="ECO:0000259" key="1">
    <source>
        <dbReference type="PROSITE" id="PS50987"/>
    </source>
</evidence>
<dbReference type="PRINTS" id="PR00778">
    <property type="entry name" value="HTHARSR"/>
</dbReference>
<dbReference type="Pfam" id="PF01022">
    <property type="entry name" value="HTH_5"/>
    <property type="match status" value="1"/>
</dbReference>
<dbReference type="EMBL" id="NMUE01000006">
    <property type="protein sequence ID" value="RFA97418.1"/>
    <property type="molecule type" value="Genomic_DNA"/>
</dbReference>
<dbReference type="AlphaFoldDB" id="A0A371R1J5"/>
<evidence type="ECO:0000313" key="4">
    <source>
        <dbReference type="Proteomes" id="UP000256877"/>
    </source>
</evidence>
<reference evidence="4 5" key="1">
    <citation type="submission" date="2017-07" db="EMBL/GenBank/DDBJ databases">
        <title>Draft genome sequence of aerobic hyperthermophilic archaea, Pyrobaculum aerophilum YKB31 and YKB32.</title>
        <authorList>
            <person name="Mochizuki T."/>
            <person name="Berliner A.J."/>
            <person name="Yoshida-Takashima Y."/>
            <person name="Takaki Y."/>
            <person name="Nunoura T."/>
            <person name="Takai K."/>
        </authorList>
    </citation>
    <scope>NUCLEOTIDE SEQUENCE [LARGE SCALE GENOMIC DNA]</scope>
    <source>
        <strain evidence="2 5">YKB31</strain>
        <strain evidence="3 4">YKB32</strain>
    </source>
</reference>
<dbReference type="CDD" id="cd00090">
    <property type="entry name" value="HTH_ARSR"/>
    <property type="match status" value="1"/>
</dbReference>
<dbReference type="InterPro" id="IPR036388">
    <property type="entry name" value="WH-like_DNA-bd_sf"/>
</dbReference>
<dbReference type="InterPro" id="IPR011991">
    <property type="entry name" value="ArsR-like_HTH"/>
</dbReference>
<evidence type="ECO:0000313" key="2">
    <source>
        <dbReference type="EMBL" id="RFA97418.1"/>
    </source>
</evidence>
<dbReference type="OrthoDB" id="28763at2157"/>
<organism evidence="2 5">
    <name type="scientific">Pyrobaculum aerophilum</name>
    <dbReference type="NCBI Taxonomy" id="13773"/>
    <lineage>
        <taxon>Archaea</taxon>
        <taxon>Thermoproteota</taxon>
        <taxon>Thermoprotei</taxon>
        <taxon>Thermoproteales</taxon>
        <taxon>Thermoproteaceae</taxon>
        <taxon>Pyrobaculum</taxon>
    </lineage>
</organism>
<dbReference type="PROSITE" id="PS50987">
    <property type="entry name" value="HTH_ARSR_2"/>
    <property type="match status" value="1"/>
</dbReference>
<dbReference type="InterPro" id="IPR036390">
    <property type="entry name" value="WH_DNA-bd_sf"/>
</dbReference>
<proteinExistence type="predicted"/>
<dbReference type="RefSeq" id="WP_116420633.1">
    <property type="nucleotide sequence ID" value="NZ_NMUE01000006.1"/>
</dbReference>
<evidence type="ECO:0000313" key="5">
    <source>
        <dbReference type="Proteomes" id="UP000257123"/>
    </source>
</evidence>
<dbReference type="PANTHER" id="PTHR38600">
    <property type="entry name" value="TRANSCRIPTIONAL REGULATORY PROTEIN"/>
    <property type="match status" value="1"/>
</dbReference>
<accession>A0A371R1J5</accession>
<dbReference type="SUPFAM" id="SSF46785">
    <property type="entry name" value="Winged helix' DNA-binding domain"/>
    <property type="match status" value="1"/>
</dbReference>
<dbReference type="GO" id="GO:0003700">
    <property type="term" value="F:DNA-binding transcription factor activity"/>
    <property type="evidence" value="ECO:0007669"/>
    <property type="project" value="InterPro"/>
</dbReference>
<protein>
    <submittedName>
        <fullName evidence="2">Transcriptional regulator</fullName>
    </submittedName>
</protein>
<dbReference type="Proteomes" id="UP000256877">
    <property type="component" value="Unassembled WGS sequence"/>
</dbReference>
<dbReference type="Proteomes" id="UP000257123">
    <property type="component" value="Unassembled WGS sequence"/>
</dbReference>
<dbReference type="EMBL" id="NMUF01000026">
    <property type="protein sequence ID" value="RFA97479.1"/>
    <property type="molecule type" value="Genomic_DNA"/>
</dbReference>
<comment type="caution">
    <text evidence="2">The sequence shown here is derived from an EMBL/GenBank/DDBJ whole genome shotgun (WGS) entry which is preliminary data.</text>
</comment>
<evidence type="ECO:0000313" key="3">
    <source>
        <dbReference type="EMBL" id="RFA97479.1"/>
    </source>
</evidence>
<gene>
    <name evidence="2" type="ORF">CGL51_02935</name>
    <name evidence="3" type="ORF">CGL52_09120</name>
</gene>